<dbReference type="AlphaFoldDB" id="A0A841HYW0"/>
<dbReference type="PANTHER" id="PTHR34179:SF1">
    <property type="entry name" value="TUMOR PROTEIN P53-INDUCIBLE PROTEIN 13"/>
    <property type="match status" value="1"/>
</dbReference>
<dbReference type="PANTHER" id="PTHR34179">
    <property type="entry name" value="TUMOR PROTEIN P53-INDUCIBLE PROTEIN 13"/>
    <property type="match status" value="1"/>
</dbReference>
<dbReference type="EMBL" id="JACHHG010000005">
    <property type="protein sequence ID" value="MBB6098083.1"/>
    <property type="molecule type" value="Genomic_DNA"/>
</dbReference>
<organism evidence="1 2">
    <name type="scientific">Deinobacterium chartae</name>
    <dbReference type="NCBI Taxonomy" id="521158"/>
    <lineage>
        <taxon>Bacteria</taxon>
        <taxon>Thermotogati</taxon>
        <taxon>Deinococcota</taxon>
        <taxon>Deinococci</taxon>
        <taxon>Deinococcales</taxon>
        <taxon>Deinococcaceae</taxon>
        <taxon>Deinobacterium</taxon>
    </lineage>
</organism>
<dbReference type="Proteomes" id="UP000569951">
    <property type="component" value="Unassembled WGS sequence"/>
</dbReference>
<evidence type="ECO:0008006" key="3">
    <source>
        <dbReference type="Google" id="ProtNLM"/>
    </source>
</evidence>
<keyword evidence="2" id="KW-1185">Reference proteome</keyword>
<accession>A0A841HYW0</accession>
<evidence type="ECO:0000313" key="2">
    <source>
        <dbReference type="Proteomes" id="UP000569951"/>
    </source>
</evidence>
<comment type="caution">
    <text evidence="1">The sequence shown here is derived from an EMBL/GenBank/DDBJ whole genome shotgun (WGS) entry which is preliminary data.</text>
</comment>
<evidence type="ECO:0000313" key="1">
    <source>
        <dbReference type="EMBL" id="MBB6098083.1"/>
    </source>
</evidence>
<dbReference type="Pfam" id="PF11303">
    <property type="entry name" value="DUF3105"/>
    <property type="match status" value="1"/>
</dbReference>
<gene>
    <name evidence="1" type="ORF">HNR42_001508</name>
</gene>
<dbReference type="GO" id="GO:0005737">
    <property type="term" value="C:cytoplasm"/>
    <property type="evidence" value="ECO:0007669"/>
    <property type="project" value="TreeGrafter"/>
</dbReference>
<sequence length="176" mass="18879">MSSKTNARVLLAVAAGIGVIGAAYFARTSSNAAPAGVQTYRNLSRAHVTGAVQYDQSPPVGGAHWARWANCGVYTQTIPNELAVHSLEHGAVWITYRPDLEADQITALQETARGQSYLLVSPYPDQEAPIVLSAWGHQLTLESLDPERIESFIEAYQQGPQTPEPGAPCYGGVFPS</sequence>
<protein>
    <recommendedName>
        <fullName evidence="3">DUF3105 domain-containing protein</fullName>
    </recommendedName>
</protein>
<reference evidence="1 2" key="1">
    <citation type="submission" date="2020-08" db="EMBL/GenBank/DDBJ databases">
        <title>Genomic Encyclopedia of Type Strains, Phase IV (KMG-IV): sequencing the most valuable type-strain genomes for metagenomic binning, comparative biology and taxonomic classification.</title>
        <authorList>
            <person name="Goeker M."/>
        </authorList>
    </citation>
    <scope>NUCLEOTIDE SEQUENCE [LARGE SCALE GENOMIC DNA]</scope>
    <source>
        <strain evidence="1 2">DSM 21458</strain>
    </source>
</reference>
<proteinExistence type="predicted"/>
<dbReference type="RefSeq" id="WP_183986171.1">
    <property type="nucleotide sequence ID" value="NZ_JACHHG010000005.1"/>
</dbReference>
<dbReference type="InterPro" id="IPR021454">
    <property type="entry name" value="DUF3105"/>
</dbReference>
<name>A0A841HYW0_9DEIO</name>